<dbReference type="Gene3D" id="3.40.1280.10">
    <property type="match status" value="1"/>
</dbReference>
<dbReference type="GO" id="GO:0005737">
    <property type="term" value="C:cytoplasm"/>
    <property type="evidence" value="ECO:0007669"/>
    <property type="project" value="UniProtKB-SubCell"/>
</dbReference>
<comment type="caution">
    <text evidence="6">The sequence shown here is derived from an EMBL/GenBank/DDBJ whole genome shotgun (WGS) entry which is preliminary data.</text>
</comment>
<comment type="catalytic activity">
    <reaction evidence="5">
        <text>pseudouridine(1915) in 23S rRNA + S-adenosyl-L-methionine = N(3)-methylpseudouridine(1915) in 23S rRNA + S-adenosyl-L-homocysteine + H(+)</text>
        <dbReference type="Rhea" id="RHEA:42752"/>
        <dbReference type="Rhea" id="RHEA-COMP:10221"/>
        <dbReference type="Rhea" id="RHEA-COMP:10222"/>
        <dbReference type="ChEBI" id="CHEBI:15378"/>
        <dbReference type="ChEBI" id="CHEBI:57856"/>
        <dbReference type="ChEBI" id="CHEBI:59789"/>
        <dbReference type="ChEBI" id="CHEBI:65314"/>
        <dbReference type="ChEBI" id="CHEBI:74486"/>
        <dbReference type="EC" id="2.1.1.177"/>
    </reaction>
</comment>
<evidence type="ECO:0000256" key="2">
    <source>
        <dbReference type="ARBA" id="ARBA00022679"/>
    </source>
</evidence>
<dbReference type="EMBL" id="ACYG01000027">
    <property type="protein sequence ID" value="EEV17341.1"/>
    <property type="molecule type" value="Genomic_DNA"/>
</dbReference>
<comment type="similarity">
    <text evidence="4 5">Belongs to the RNA methyltransferase RlmH family.</text>
</comment>
<feature type="binding site" evidence="5">
    <location>
        <begin position="118"/>
        <end position="123"/>
    </location>
    <ligand>
        <name>S-adenosyl-L-methionine</name>
        <dbReference type="ChEBI" id="CHEBI:59789"/>
    </ligand>
</feature>
<evidence type="ECO:0000256" key="5">
    <source>
        <dbReference type="HAMAP-Rule" id="MF_00658"/>
    </source>
</evidence>
<dbReference type="SUPFAM" id="SSF75217">
    <property type="entry name" value="alpha/beta knot"/>
    <property type="match status" value="1"/>
</dbReference>
<dbReference type="InterPro" id="IPR029026">
    <property type="entry name" value="tRNA_m1G_MTases_N"/>
</dbReference>
<comment type="function">
    <text evidence="5">Specifically methylates the pseudouridine at position 1915 (m3Psi1915) in 23S rRNA.</text>
</comment>
<protein>
    <recommendedName>
        <fullName evidence="5">Ribosomal RNA large subunit methyltransferase H</fullName>
        <ecNumber evidence="5">2.1.1.177</ecNumber>
    </recommendedName>
    <alternativeName>
        <fullName evidence="5">23S rRNA (pseudouridine1915-N3)-methyltransferase</fullName>
    </alternativeName>
    <alternativeName>
        <fullName evidence="5">23S rRNA m3Psi1915 methyltransferase</fullName>
    </alternativeName>
    <alternativeName>
        <fullName evidence="5">rRNA (pseudouridine-N3-)-methyltransferase RlmH</fullName>
    </alternativeName>
</protein>
<dbReference type="PIRSF" id="PIRSF004505">
    <property type="entry name" value="MT_bac"/>
    <property type="match status" value="1"/>
</dbReference>
<evidence type="ECO:0000256" key="3">
    <source>
        <dbReference type="ARBA" id="ARBA00022691"/>
    </source>
</evidence>
<keyword evidence="1 5" id="KW-0489">Methyltransferase</keyword>
<keyword evidence="3 5" id="KW-0949">S-adenosyl-L-methionine</keyword>
<organism evidence="6 7">
    <name type="scientific">Campylobacter gracilis RM3268</name>
    <dbReference type="NCBI Taxonomy" id="553220"/>
    <lineage>
        <taxon>Bacteria</taxon>
        <taxon>Pseudomonadati</taxon>
        <taxon>Campylobacterota</taxon>
        <taxon>Epsilonproteobacteria</taxon>
        <taxon>Campylobacterales</taxon>
        <taxon>Campylobacteraceae</taxon>
        <taxon>Campylobacter</taxon>
    </lineage>
</organism>
<dbReference type="OrthoDB" id="9806643at2"/>
<dbReference type="InterPro" id="IPR003742">
    <property type="entry name" value="RlmH-like"/>
</dbReference>
<dbReference type="PANTHER" id="PTHR33603">
    <property type="entry name" value="METHYLTRANSFERASE"/>
    <property type="match status" value="1"/>
</dbReference>
<dbReference type="AlphaFoldDB" id="C8PIH6"/>
<keyword evidence="5" id="KW-0963">Cytoplasm</keyword>
<dbReference type="HAMAP" id="MF_00658">
    <property type="entry name" value="23SrRNA_methyltr_H"/>
    <property type="match status" value="1"/>
</dbReference>
<dbReference type="InterPro" id="IPR029028">
    <property type="entry name" value="Alpha/beta_knot_MTases"/>
</dbReference>
<evidence type="ECO:0000256" key="4">
    <source>
        <dbReference type="ARBA" id="ARBA00038303"/>
    </source>
</evidence>
<gene>
    <name evidence="5" type="primary">rlmH</name>
    <name evidence="6" type="ORF">CAMGR0001_1637</name>
</gene>
<evidence type="ECO:0000256" key="1">
    <source>
        <dbReference type="ARBA" id="ARBA00022603"/>
    </source>
</evidence>
<dbReference type="EC" id="2.1.1.177" evidence="5"/>
<comment type="subunit">
    <text evidence="5">Homodimer.</text>
</comment>
<keyword evidence="5" id="KW-0698">rRNA processing</keyword>
<sequence length="150" mass="16570">MQITVNSIQKGADEFAGAISDYKKMAAKFAAVRDETFFNANIARAQAASRELALRAYDEAYLPRLSGYVVALDERGQALDSVEFASMLKDKSAVSFFIGGAYGLSENFKAKADKIISLSRLTLAHKIAKLLLFEQIFRALCINANHPYHK</sequence>
<dbReference type="eggNOG" id="COG1576">
    <property type="taxonomic scope" value="Bacteria"/>
</dbReference>
<evidence type="ECO:0000313" key="7">
    <source>
        <dbReference type="Proteomes" id="UP000005709"/>
    </source>
</evidence>
<keyword evidence="2 5" id="KW-0808">Transferase</keyword>
<dbReference type="Pfam" id="PF02590">
    <property type="entry name" value="SPOUT_MTase"/>
    <property type="match status" value="1"/>
</dbReference>
<evidence type="ECO:0000313" key="6">
    <source>
        <dbReference type="EMBL" id="EEV17341.1"/>
    </source>
</evidence>
<proteinExistence type="inferred from homology"/>
<dbReference type="STRING" id="824.CGRAC_0638"/>
<dbReference type="CDD" id="cd18081">
    <property type="entry name" value="RlmH-like"/>
    <property type="match status" value="1"/>
</dbReference>
<dbReference type="RefSeq" id="WP_005872424.1">
    <property type="nucleotide sequence ID" value="NZ_ACYG01000027.1"/>
</dbReference>
<dbReference type="PANTHER" id="PTHR33603:SF1">
    <property type="entry name" value="RIBOSOMAL RNA LARGE SUBUNIT METHYLTRANSFERASE H"/>
    <property type="match status" value="1"/>
</dbReference>
<reference evidence="6 7" key="1">
    <citation type="submission" date="2009-07" db="EMBL/GenBank/DDBJ databases">
        <authorList>
            <person name="Madupu R."/>
            <person name="Sebastian Y."/>
            <person name="Durkin A.S."/>
            <person name="Torralba M."/>
            <person name="Methe B."/>
            <person name="Sutton G.G."/>
            <person name="Strausberg R.L."/>
            <person name="Nelson K.E."/>
        </authorList>
    </citation>
    <scope>NUCLEOTIDE SEQUENCE [LARGE SCALE GENOMIC DNA]</scope>
    <source>
        <strain evidence="6 7">RM3268</strain>
    </source>
</reference>
<feature type="binding site" evidence="5">
    <location>
        <position position="99"/>
    </location>
    <ligand>
        <name>S-adenosyl-L-methionine</name>
        <dbReference type="ChEBI" id="CHEBI:59789"/>
    </ligand>
</feature>
<dbReference type="GO" id="GO:0070038">
    <property type="term" value="F:rRNA (pseudouridine-N3-)-methyltransferase activity"/>
    <property type="evidence" value="ECO:0007669"/>
    <property type="project" value="UniProtKB-UniRule"/>
</dbReference>
<comment type="subcellular location">
    <subcellularLocation>
        <location evidence="5">Cytoplasm</location>
    </subcellularLocation>
</comment>
<accession>C8PIH6</accession>
<keyword evidence="7" id="KW-1185">Reference proteome</keyword>
<dbReference type="Proteomes" id="UP000005709">
    <property type="component" value="Unassembled WGS sequence"/>
</dbReference>
<name>C8PIH6_9BACT</name>
<feature type="binding site" evidence="5">
    <location>
        <position position="72"/>
    </location>
    <ligand>
        <name>S-adenosyl-L-methionine</name>
        <dbReference type="ChEBI" id="CHEBI:59789"/>
    </ligand>
</feature>